<dbReference type="PANTHER" id="PTHR24104">
    <property type="entry name" value="E3 UBIQUITIN-PROTEIN LIGASE NHLRC1-RELATED"/>
    <property type="match status" value="1"/>
</dbReference>
<protein>
    <submittedName>
        <fullName evidence="4">Scytonemin biosynthesis PEP-CTERM protein ScyF</fullName>
    </submittedName>
</protein>
<organism evidence="4 5">
    <name type="scientific">Iningainema tapete BLCC-T55</name>
    <dbReference type="NCBI Taxonomy" id="2748662"/>
    <lineage>
        <taxon>Bacteria</taxon>
        <taxon>Bacillati</taxon>
        <taxon>Cyanobacteriota</taxon>
        <taxon>Cyanophyceae</taxon>
        <taxon>Nostocales</taxon>
        <taxon>Scytonemataceae</taxon>
        <taxon>Iningainema tapete</taxon>
    </lineage>
</organism>
<dbReference type="EMBL" id="JACXAE010000074">
    <property type="protein sequence ID" value="MBD2775056.1"/>
    <property type="molecule type" value="Genomic_DNA"/>
</dbReference>
<evidence type="ECO:0000256" key="2">
    <source>
        <dbReference type="PROSITE-ProRule" id="PRU00504"/>
    </source>
</evidence>
<accession>A0A8J6XPQ3</accession>
<evidence type="ECO:0000256" key="1">
    <source>
        <dbReference type="ARBA" id="ARBA00022737"/>
    </source>
</evidence>
<dbReference type="Gene3D" id="2.120.10.30">
    <property type="entry name" value="TolB, C-terminal domain"/>
    <property type="match status" value="2"/>
</dbReference>
<dbReference type="GO" id="GO:0008270">
    <property type="term" value="F:zinc ion binding"/>
    <property type="evidence" value="ECO:0007669"/>
    <property type="project" value="UniProtKB-KW"/>
</dbReference>
<dbReference type="InterPro" id="IPR011042">
    <property type="entry name" value="6-blade_b-propeller_TolB-like"/>
</dbReference>
<reference evidence="4" key="1">
    <citation type="submission" date="2020-09" db="EMBL/GenBank/DDBJ databases">
        <title>Iningainema tapete sp. nov. (Scytonemataceae, Cyanobacteria) from greenhouses in central Florida (USA) produces two types of nodularin with biosynthetic potential for microcystin-LR and anabaenopeptins.</title>
        <authorList>
            <person name="Berthold D.E."/>
            <person name="Lefler F.W."/>
            <person name="Huang I.-S."/>
            <person name="Abdulla H."/>
            <person name="Zimba P.V."/>
            <person name="Laughinghouse H.D. IV."/>
        </authorList>
    </citation>
    <scope>NUCLEOTIDE SEQUENCE</scope>
    <source>
        <strain evidence="4">BLCCT55</strain>
    </source>
</reference>
<feature type="chain" id="PRO_5035254069" evidence="3">
    <location>
        <begin position="26"/>
        <end position="391"/>
    </location>
</feature>
<keyword evidence="5" id="KW-1185">Reference proteome</keyword>
<feature type="repeat" description="NHL" evidence="2">
    <location>
        <begin position="193"/>
        <end position="237"/>
    </location>
</feature>
<feature type="signal peptide" evidence="3">
    <location>
        <begin position="1"/>
        <end position="25"/>
    </location>
</feature>
<dbReference type="PROSITE" id="PS51125">
    <property type="entry name" value="NHL"/>
    <property type="match status" value="2"/>
</dbReference>
<evidence type="ECO:0000313" key="5">
    <source>
        <dbReference type="Proteomes" id="UP000629098"/>
    </source>
</evidence>
<dbReference type="NCBIfam" id="TIGR02595">
    <property type="entry name" value="PEP_CTERM"/>
    <property type="match status" value="1"/>
</dbReference>
<sequence length="391" mass="41130">MAFVKNLSIAIATAGLAILAAVAEAKAVTLSYNSTISSPGFAPGQLFVPQGIGVQDSTNLVFVSNGRGQNPDGSFNPNLGNRVDVFDQSGNYLRSIGSGRQGKGDGFDEPADLKFQPSTGELHVGDVFNSEIDVYNPNTGEYIRSYGSFGGPVPGRFFFGPGGMQFDANSDLYITDFSADVIKKYDGRTGELLQTIGGPGTGLGQFSGPAGLNISQNTGRIYVTDQFNNRIQVLDPNGTPLFTFGERGTAPGQLSEAIGIELDEYDNVYVADSINSRVQVFDKDGNFLTTFGQPARNAAGEIVPPPALGSPPFGDPLVLEPGVFNWTAGAHYDRGKLYVGDFFQGRVQVLNVNNAPATSVPEPASLLGLAAVGVGATVSVGLRKKQQKAVV</sequence>
<dbReference type="AlphaFoldDB" id="A0A8J6XPQ3"/>
<keyword evidence="3" id="KW-0732">Signal</keyword>
<dbReference type="InterPro" id="IPR013424">
    <property type="entry name" value="Ice-binding_C"/>
</dbReference>
<keyword evidence="1" id="KW-0677">Repeat</keyword>
<proteinExistence type="predicted"/>
<dbReference type="InterPro" id="IPR050952">
    <property type="entry name" value="TRIM-NHL_E3_ligases"/>
</dbReference>
<dbReference type="Proteomes" id="UP000629098">
    <property type="component" value="Unassembled WGS sequence"/>
</dbReference>
<dbReference type="PANTHER" id="PTHR24104:SF25">
    <property type="entry name" value="PROTEIN LIN-41"/>
    <property type="match status" value="1"/>
</dbReference>
<dbReference type="NCBIfam" id="NF035926">
    <property type="entry name" value="scyF_NHL_VPEP"/>
    <property type="match status" value="1"/>
</dbReference>
<comment type="caution">
    <text evidence="4">The sequence shown here is derived from an EMBL/GenBank/DDBJ whole genome shotgun (WGS) entry which is preliminary data.</text>
</comment>
<gene>
    <name evidence="4" type="primary">scyF</name>
    <name evidence="4" type="ORF">ICL16_24065</name>
</gene>
<name>A0A8J6XPQ3_9CYAN</name>
<evidence type="ECO:0000313" key="4">
    <source>
        <dbReference type="EMBL" id="MBD2775056.1"/>
    </source>
</evidence>
<feature type="repeat" description="NHL" evidence="2">
    <location>
        <begin position="241"/>
        <end position="284"/>
    </location>
</feature>
<evidence type="ECO:0000256" key="3">
    <source>
        <dbReference type="SAM" id="SignalP"/>
    </source>
</evidence>
<dbReference type="InterPro" id="IPR001258">
    <property type="entry name" value="NHL_repeat"/>
</dbReference>
<dbReference type="CDD" id="cd05819">
    <property type="entry name" value="NHL"/>
    <property type="match status" value="1"/>
</dbReference>
<dbReference type="SUPFAM" id="SSF63829">
    <property type="entry name" value="Calcium-dependent phosphotriesterase"/>
    <property type="match status" value="1"/>
</dbReference>